<organism evidence="2 3">
    <name type="scientific">Austropuccinia psidii MF-1</name>
    <dbReference type="NCBI Taxonomy" id="1389203"/>
    <lineage>
        <taxon>Eukaryota</taxon>
        <taxon>Fungi</taxon>
        <taxon>Dikarya</taxon>
        <taxon>Basidiomycota</taxon>
        <taxon>Pucciniomycotina</taxon>
        <taxon>Pucciniomycetes</taxon>
        <taxon>Pucciniales</taxon>
        <taxon>Sphaerophragmiaceae</taxon>
        <taxon>Austropuccinia</taxon>
    </lineage>
</organism>
<dbReference type="AlphaFoldDB" id="A0A9Q3BRG6"/>
<gene>
    <name evidence="2" type="ORF">O181_009498</name>
</gene>
<evidence type="ECO:0000256" key="1">
    <source>
        <dbReference type="SAM" id="MobiDB-lite"/>
    </source>
</evidence>
<evidence type="ECO:0000313" key="2">
    <source>
        <dbReference type="EMBL" id="MBW0469783.1"/>
    </source>
</evidence>
<keyword evidence="3" id="KW-1185">Reference proteome</keyword>
<feature type="compositionally biased region" description="Polar residues" evidence="1">
    <location>
        <begin position="25"/>
        <end position="34"/>
    </location>
</feature>
<reference evidence="2" key="1">
    <citation type="submission" date="2021-03" db="EMBL/GenBank/DDBJ databases">
        <title>Draft genome sequence of rust myrtle Austropuccinia psidii MF-1, a brazilian biotype.</title>
        <authorList>
            <person name="Quecine M.C."/>
            <person name="Pachon D.M.R."/>
            <person name="Bonatelli M.L."/>
            <person name="Correr F.H."/>
            <person name="Franceschini L.M."/>
            <person name="Leite T.F."/>
            <person name="Margarido G.R.A."/>
            <person name="Almeida C.A."/>
            <person name="Ferrarezi J.A."/>
            <person name="Labate C.A."/>
        </authorList>
    </citation>
    <scope>NUCLEOTIDE SEQUENCE</scope>
    <source>
        <strain evidence="2">MF-1</strain>
    </source>
</reference>
<protein>
    <submittedName>
        <fullName evidence="2">Uncharacterized protein</fullName>
    </submittedName>
</protein>
<comment type="caution">
    <text evidence="2">The sequence shown here is derived from an EMBL/GenBank/DDBJ whole genome shotgun (WGS) entry which is preliminary data.</text>
</comment>
<proteinExistence type="predicted"/>
<evidence type="ECO:0000313" key="3">
    <source>
        <dbReference type="Proteomes" id="UP000765509"/>
    </source>
</evidence>
<dbReference type="Proteomes" id="UP000765509">
    <property type="component" value="Unassembled WGS sequence"/>
</dbReference>
<sequence length="113" mass="12790">MPSTTSGASYNPSSSSQKGYRHNYGRSQYVTEEQGSMNRTQTCKLWHCEAYNTVLPSKIADTTTRRLSGHKKASLKAYNNLLQNEEYQILADLWKNCMNSDLTVRTLLGHPNT</sequence>
<dbReference type="EMBL" id="AVOT02002271">
    <property type="protein sequence ID" value="MBW0469783.1"/>
    <property type="molecule type" value="Genomic_DNA"/>
</dbReference>
<feature type="compositionally biased region" description="Polar residues" evidence="1">
    <location>
        <begin position="1"/>
        <end position="18"/>
    </location>
</feature>
<accession>A0A9Q3BRG6</accession>
<name>A0A9Q3BRG6_9BASI</name>
<feature type="region of interest" description="Disordered" evidence="1">
    <location>
        <begin position="1"/>
        <end position="34"/>
    </location>
</feature>